<dbReference type="EMBL" id="PJCH01000010">
    <property type="protein sequence ID" value="PQA87110.1"/>
    <property type="molecule type" value="Genomic_DNA"/>
</dbReference>
<organism evidence="2 3">
    <name type="scientific">Hyphococcus luteus</name>
    <dbReference type="NCBI Taxonomy" id="2058213"/>
    <lineage>
        <taxon>Bacteria</taxon>
        <taxon>Pseudomonadati</taxon>
        <taxon>Pseudomonadota</taxon>
        <taxon>Alphaproteobacteria</taxon>
        <taxon>Parvularculales</taxon>
        <taxon>Parvularculaceae</taxon>
        <taxon>Hyphococcus</taxon>
    </lineage>
</organism>
<dbReference type="AlphaFoldDB" id="A0A2S7K3M6"/>
<dbReference type="OrthoDB" id="7631035at2"/>
<reference evidence="2 3" key="1">
    <citation type="submission" date="2017-12" db="EMBL/GenBank/DDBJ databases">
        <authorList>
            <person name="Hurst M.R.H."/>
        </authorList>
    </citation>
    <scope>NUCLEOTIDE SEQUENCE [LARGE SCALE GENOMIC DNA]</scope>
    <source>
        <strain evidence="2 3">SY-3-19</strain>
    </source>
</reference>
<sequence length="355" mass="38894">MPHSRVWFAVVFFCFVGAPAQAGEPQTETKVPADAAAPAGHVTAREELPPGVREMLEAAARTEDAAQVAAVAYAASEVYPEQAEAINQYGDFLRAIISPLGGDIDTLIVQYEPEPDPETPKVKPRTAEQTVKPAPAPEFLGLGDWTGKIGASGLVSSGNSRNSAAGLAVDAKLPDGDFTHNLKLYFDYGRSNGAKTQQRWGGAYKLDYAISEDTFAYSRFSYDEDEFSGFDYRLFGGLGAGHWFIRSEKMALSLEGGPGYQYAPIDDTRETDSHFAFYSAAKFHWVIRDGLKFEQNVDATWTEPTTTLLSNTAVTAAFTDTLSTGISYTYRYETDPPEGRLKTDTTFRVNLNYDF</sequence>
<gene>
    <name evidence="2" type="ORF">CW354_13780</name>
</gene>
<evidence type="ECO:0000313" key="3">
    <source>
        <dbReference type="Proteomes" id="UP000239504"/>
    </source>
</evidence>
<dbReference type="Proteomes" id="UP000239504">
    <property type="component" value="Unassembled WGS sequence"/>
</dbReference>
<name>A0A2S7K3M6_9PROT</name>
<feature type="chain" id="PRO_5015727322" description="DUF481 domain-containing protein" evidence="1">
    <location>
        <begin position="23"/>
        <end position="355"/>
    </location>
</feature>
<accession>A0A2S7K3M6</accession>
<dbReference type="RefSeq" id="WP_104830668.1">
    <property type="nucleotide sequence ID" value="NZ_PJCH01000010.1"/>
</dbReference>
<keyword evidence="1" id="KW-0732">Signal</keyword>
<evidence type="ECO:0008006" key="4">
    <source>
        <dbReference type="Google" id="ProtNLM"/>
    </source>
</evidence>
<evidence type="ECO:0000256" key="1">
    <source>
        <dbReference type="SAM" id="SignalP"/>
    </source>
</evidence>
<protein>
    <recommendedName>
        <fullName evidence="4">DUF481 domain-containing protein</fullName>
    </recommendedName>
</protein>
<proteinExistence type="predicted"/>
<dbReference type="InterPro" id="IPR007433">
    <property type="entry name" value="DUF481"/>
</dbReference>
<keyword evidence="3" id="KW-1185">Reference proteome</keyword>
<comment type="caution">
    <text evidence="2">The sequence shown here is derived from an EMBL/GenBank/DDBJ whole genome shotgun (WGS) entry which is preliminary data.</text>
</comment>
<feature type="signal peptide" evidence="1">
    <location>
        <begin position="1"/>
        <end position="22"/>
    </location>
</feature>
<evidence type="ECO:0000313" key="2">
    <source>
        <dbReference type="EMBL" id="PQA87110.1"/>
    </source>
</evidence>
<dbReference type="Pfam" id="PF04338">
    <property type="entry name" value="DUF481"/>
    <property type="match status" value="1"/>
</dbReference>